<evidence type="ECO:0000313" key="1">
    <source>
        <dbReference type="EMBL" id="GAI29552.1"/>
    </source>
</evidence>
<name>X1MD36_9ZZZZ</name>
<sequence length="88" mass="10592">DTLLEKSLVKLGKQYRFYPFRADSDIQDEKDIIILKMHGSIDWFDITHFDDFNESLRNEPHYVPPPSVIFNYNKKIFQPVKIYLVTLW</sequence>
<gene>
    <name evidence="1" type="ORF">S06H3_24950</name>
</gene>
<comment type="caution">
    <text evidence="1">The sequence shown here is derived from an EMBL/GenBank/DDBJ whole genome shotgun (WGS) entry which is preliminary data.</text>
</comment>
<evidence type="ECO:0008006" key="2">
    <source>
        <dbReference type="Google" id="ProtNLM"/>
    </source>
</evidence>
<protein>
    <recommendedName>
        <fullName evidence="2">SIR2-like domain-containing protein</fullName>
    </recommendedName>
</protein>
<dbReference type="AlphaFoldDB" id="X1MD36"/>
<reference evidence="1" key="1">
    <citation type="journal article" date="2014" name="Front. Microbiol.">
        <title>High frequency of phylogenetically diverse reductive dehalogenase-homologous genes in deep subseafloor sedimentary metagenomes.</title>
        <authorList>
            <person name="Kawai M."/>
            <person name="Futagami T."/>
            <person name="Toyoda A."/>
            <person name="Takaki Y."/>
            <person name="Nishi S."/>
            <person name="Hori S."/>
            <person name="Arai W."/>
            <person name="Tsubouchi T."/>
            <person name="Morono Y."/>
            <person name="Uchiyama I."/>
            <person name="Ito T."/>
            <person name="Fujiyama A."/>
            <person name="Inagaki F."/>
            <person name="Takami H."/>
        </authorList>
    </citation>
    <scope>NUCLEOTIDE SEQUENCE</scope>
    <source>
        <strain evidence="1">Expedition CK06-06</strain>
    </source>
</reference>
<feature type="non-terminal residue" evidence="1">
    <location>
        <position position="1"/>
    </location>
</feature>
<organism evidence="1">
    <name type="scientific">marine sediment metagenome</name>
    <dbReference type="NCBI Taxonomy" id="412755"/>
    <lineage>
        <taxon>unclassified sequences</taxon>
        <taxon>metagenomes</taxon>
        <taxon>ecological metagenomes</taxon>
    </lineage>
</organism>
<dbReference type="EMBL" id="BARV01014124">
    <property type="protein sequence ID" value="GAI29552.1"/>
    <property type="molecule type" value="Genomic_DNA"/>
</dbReference>
<proteinExistence type="predicted"/>
<feature type="non-terminal residue" evidence="1">
    <location>
        <position position="88"/>
    </location>
</feature>
<accession>X1MD36</accession>